<dbReference type="InterPro" id="IPR009057">
    <property type="entry name" value="Homeodomain-like_sf"/>
</dbReference>
<dbReference type="InterPro" id="IPR000485">
    <property type="entry name" value="AsnC-type_HTH_dom"/>
</dbReference>
<evidence type="ECO:0000259" key="4">
    <source>
        <dbReference type="Pfam" id="PF16087"/>
    </source>
</evidence>
<dbReference type="OrthoDB" id="6753189at2759"/>
<dbReference type="InterPro" id="IPR036388">
    <property type="entry name" value="WH-like_DNA-bd_sf"/>
</dbReference>
<dbReference type="Pfam" id="PF13404">
    <property type="entry name" value="HTH_AsnC-type"/>
    <property type="match status" value="1"/>
</dbReference>
<comment type="subcellular location">
    <subcellularLocation>
        <location evidence="1">Nucleus</location>
    </subcellularLocation>
</comment>
<dbReference type="InterPro" id="IPR032135">
    <property type="entry name" value="DUF4817"/>
</dbReference>
<dbReference type="PANTHER" id="PTHR47326:SF1">
    <property type="entry name" value="HTH PSQ-TYPE DOMAIN-CONTAINING PROTEIN"/>
    <property type="match status" value="1"/>
</dbReference>
<evidence type="ECO:0000256" key="1">
    <source>
        <dbReference type="ARBA" id="ARBA00004123"/>
    </source>
</evidence>
<dbReference type="AlphaFoldDB" id="A0A9P0AVJ6"/>
<dbReference type="PANTHER" id="PTHR47326">
    <property type="entry name" value="TRANSPOSABLE ELEMENT TC3 TRANSPOSASE-LIKE PROTEIN"/>
    <property type="match status" value="1"/>
</dbReference>
<feature type="region of interest" description="Disordered" evidence="2">
    <location>
        <begin position="99"/>
        <end position="118"/>
    </location>
</feature>
<evidence type="ECO:0000313" key="6">
    <source>
        <dbReference type="Proteomes" id="UP001154078"/>
    </source>
</evidence>
<gene>
    <name evidence="5" type="ORF">MELIAE_LOCUS3936</name>
</gene>
<dbReference type="Pfam" id="PF16087">
    <property type="entry name" value="DUF4817"/>
    <property type="match status" value="1"/>
</dbReference>
<dbReference type="GO" id="GO:0005634">
    <property type="term" value="C:nucleus"/>
    <property type="evidence" value="ECO:0007669"/>
    <property type="project" value="UniProtKB-SubCell"/>
</dbReference>
<dbReference type="SUPFAM" id="SSF46689">
    <property type="entry name" value="Homeodomain-like"/>
    <property type="match status" value="1"/>
</dbReference>
<dbReference type="Gene3D" id="1.10.10.10">
    <property type="entry name" value="Winged helix-like DNA-binding domain superfamily/Winged helix DNA-binding domain"/>
    <property type="match status" value="1"/>
</dbReference>
<feature type="domain" description="DUF4817" evidence="4">
    <location>
        <begin position="16"/>
        <end position="56"/>
    </location>
</feature>
<sequence length="118" mass="13332">MYTNQEYVNMMMVLGFYEENCNEAARVYSARFADITHPSPGVFKRMMVRARETGSLIPTAGPDLGRPPEIVPEADELIIQLIQEDPIRSTRGIAQELGMSQTSITRRLKKEESKNLAN</sequence>
<keyword evidence="6" id="KW-1185">Reference proteome</keyword>
<dbReference type="EMBL" id="OV121133">
    <property type="protein sequence ID" value="CAH0551291.1"/>
    <property type="molecule type" value="Genomic_DNA"/>
</dbReference>
<evidence type="ECO:0000259" key="3">
    <source>
        <dbReference type="Pfam" id="PF13404"/>
    </source>
</evidence>
<accession>A0A9P0AVJ6</accession>
<name>A0A9P0AVJ6_BRAAE</name>
<feature type="compositionally biased region" description="Basic and acidic residues" evidence="2">
    <location>
        <begin position="109"/>
        <end position="118"/>
    </location>
</feature>
<protein>
    <recommendedName>
        <fullName evidence="7">DUF4817 domain-containing protein</fullName>
    </recommendedName>
</protein>
<evidence type="ECO:0000313" key="5">
    <source>
        <dbReference type="EMBL" id="CAH0551291.1"/>
    </source>
</evidence>
<feature type="domain" description="HTH asnC-type" evidence="3">
    <location>
        <begin position="75"/>
        <end position="110"/>
    </location>
</feature>
<evidence type="ECO:0008006" key="7">
    <source>
        <dbReference type="Google" id="ProtNLM"/>
    </source>
</evidence>
<proteinExistence type="predicted"/>
<reference evidence="5" key="1">
    <citation type="submission" date="2021-12" db="EMBL/GenBank/DDBJ databases">
        <authorList>
            <person name="King R."/>
        </authorList>
    </citation>
    <scope>NUCLEOTIDE SEQUENCE</scope>
</reference>
<dbReference type="GO" id="GO:0043565">
    <property type="term" value="F:sequence-specific DNA binding"/>
    <property type="evidence" value="ECO:0007669"/>
    <property type="project" value="InterPro"/>
</dbReference>
<dbReference type="Proteomes" id="UP001154078">
    <property type="component" value="Chromosome 2"/>
</dbReference>
<evidence type="ECO:0000256" key="2">
    <source>
        <dbReference type="SAM" id="MobiDB-lite"/>
    </source>
</evidence>
<organism evidence="5 6">
    <name type="scientific">Brassicogethes aeneus</name>
    <name type="common">Rape pollen beetle</name>
    <name type="synonym">Meligethes aeneus</name>
    <dbReference type="NCBI Taxonomy" id="1431903"/>
    <lineage>
        <taxon>Eukaryota</taxon>
        <taxon>Metazoa</taxon>
        <taxon>Ecdysozoa</taxon>
        <taxon>Arthropoda</taxon>
        <taxon>Hexapoda</taxon>
        <taxon>Insecta</taxon>
        <taxon>Pterygota</taxon>
        <taxon>Neoptera</taxon>
        <taxon>Endopterygota</taxon>
        <taxon>Coleoptera</taxon>
        <taxon>Polyphaga</taxon>
        <taxon>Cucujiformia</taxon>
        <taxon>Nitidulidae</taxon>
        <taxon>Meligethinae</taxon>
        <taxon>Brassicogethes</taxon>
    </lineage>
</organism>